<organism evidence="4 5">
    <name type="scientific">Syntrophothermus lipocalidus (strain DSM 12680 / TGB-C1)</name>
    <dbReference type="NCBI Taxonomy" id="643648"/>
    <lineage>
        <taxon>Bacteria</taxon>
        <taxon>Bacillati</taxon>
        <taxon>Bacillota</taxon>
        <taxon>Clostridia</taxon>
        <taxon>Eubacteriales</taxon>
        <taxon>Syntrophomonadaceae</taxon>
        <taxon>Syntrophothermus</taxon>
    </lineage>
</organism>
<accession>D7CKE1</accession>
<dbReference type="PIRSF" id="PIRSF005644">
    <property type="entry name" value="Hdrgns_mtr_HypE"/>
    <property type="match status" value="1"/>
</dbReference>
<dbReference type="Gene3D" id="3.90.650.10">
    <property type="entry name" value="PurM-like C-terminal domain"/>
    <property type="match status" value="1"/>
</dbReference>
<dbReference type="eggNOG" id="COG0309">
    <property type="taxonomic scope" value="Bacteria"/>
</dbReference>
<dbReference type="OrthoDB" id="9801934at2"/>
<evidence type="ECO:0000313" key="5">
    <source>
        <dbReference type="Proteomes" id="UP000000378"/>
    </source>
</evidence>
<dbReference type="InterPro" id="IPR011854">
    <property type="entry name" value="HypE"/>
</dbReference>
<dbReference type="RefSeq" id="WP_013174578.1">
    <property type="nucleotide sequence ID" value="NC_014220.1"/>
</dbReference>
<feature type="domain" description="PurM-like C-terminal" evidence="3">
    <location>
        <begin position="162"/>
        <end position="307"/>
    </location>
</feature>
<evidence type="ECO:0000313" key="4">
    <source>
        <dbReference type="EMBL" id="ADI01176.1"/>
    </source>
</evidence>
<dbReference type="CDD" id="cd02197">
    <property type="entry name" value="HypE"/>
    <property type="match status" value="1"/>
</dbReference>
<dbReference type="AlphaFoldDB" id="D7CKE1"/>
<dbReference type="InterPro" id="IPR010918">
    <property type="entry name" value="PurM-like_C_dom"/>
</dbReference>
<dbReference type="Pfam" id="PF00586">
    <property type="entry name" value="AIRS"/>
    <property type="match status" value="1"/>
</dbReference>
<dbReference type="HOGENOM" id="CLU_049733_0_0_9"/>
<name>D7CKE1_SYNLT</name>
<dbReference type="KEGG" id="slp:Slip_0392"/>
<dbReference type="InterPro" id="IPR036921">
    <property type="entry name" value="PurM-like_N_sf"/>
</dbReference>
<gene>
    <name evidence="4" type="ordered locus">Slip_0392</name>
</gene>
<feature type="domain" description="PurM-like N-terminal" evidence="2">
    <location>
        <begin position="39"/>
        <end position="150"/>
    </location>
</feature>
<dbReference type="STRING" id="643648.Slip_0392"/>
<dbReference type="Proteomes" id="UP000000378">
    <property type="component" value="Chromosome"/>
</dbReference>
<proteinExistence type="inferred from homology"/>
<evidence type="ECO:0000256" key="1">
    <source>
        <dbReference type="ARBA" id="ARBA00006243"/>
    </source>
</evidence>
<dbReference type="InterPro" id="IPR036676">
    <property type="entry name" value="PurM-like_C_sf"/>
</dbReference>
<dbReference type="InterPro" id="IPR016188">
    <property type="entry name" value="PurM-like_N"/>
</dbReference>
<dbReference type="Gene3D" id="3.30.1330.10">
    <property type="entry name" value="PurM-like, N-terminal domain"/>
    <property type="match status" value="1"/>
</dbReference>
<dbReference type="NCBIfam" id="TIGR02124">
    <property type="entry name" value="hypE"/>
    <property type="match status" value="1"/>
</dbReference>
<evidence type="ECO:0000259" key="2">
    <source>
        <dbReference type="Pfam" id="PF00586"/>
    </source>
</evidence>
<protein>
    <submittedName>
        <fullName evidence="4">Hydrogenase expression/formation protein HypE</fullName>
    </submittedName>
</protein>
<dbReference type="EMBL" id="CP002048">
    <property type="protein sequence ID" value="ADI01176.1"/>
    <property type="molecule type" value="Genomic_DNA"/>
</dbReference>
<dbReference type="PANTHER" id="PTHR30303">
    <property type="entry name" value="HYDROGENASE ISOENZYMES FORMATION PROTEIN HYPE"/>
    <property type="match status" value="1"/>
</dbReference>
<dbReference type="Pfam" id="PF02769">
    <property type="entry name" value="AIRS_C"/>
    <property type="match status" value="1"/>
</dbReference>
<sequence>MRTRKILLGHGSGGRMTQELVNSVFKKTWANPYLDQMLDGAILEVGSQRIAMTTDSFVITPLFFPGGDIGKLSVYGTVNDLVACGARPLYVSAGLIIEEGFGVEELEKIAASMSKAALEAGVQLVTGDTKVVEKGKADGIFINTTGIGIIRTEVDYRPDRIKPGDAVIVTGKVGEHGLAVLAQREGLSFSTPVTSDCQPLHRVGELLARYGQEVRCMRDPTRGGVATVLNELAQQSGTGFIVREEDIPLDPVVQGACEMLGLDALYLANEGKMVVVVAKDAAQAIVEDLRQLPESRDSAVIGYVKDEVPGLVLLETELGAHRILNMLESDQLPRIC</sequence>
<comment type="similarity">
    <text evidence="1">Belongs to the HypE family.</text>
</comment>
<reference evidence="5" key="1">
    <citation type="journal article" date="2010" name="Stand. Genomic Sci.">
        <title>Complete genome sequence of Syntrophothermus lipocalidus type strain (TGB-C1T).</title>
        <authorList>
            <consortium name="US DOE Joint Genome Institute (JGI-PGF)"/>
            <person name="Djao O."/>
            <person name="Zhang X."/>
            <person name="Lucas S."/>
            <person name="Lapidus A."/>
            <person name="Glavina Del Rio T."/>
            <person name="Nolan M."/>
            <person name="Tice H."/>
            <person name="Cheng J."/>
            <person name="Han C."/>
            <person name="Tapia R."/>
            <person name="Goodwin L."/>
            <person name="Pitluck S."/>
            <person name="Liolios K."/>
            <person name="Ivanova N."/>
            <person name="Mavromatis K."/>
            <person name="Mikhailova N."/>
            <person name="Ovchinnikova G."/>
            <person name="Pati A."/>
            <person name="Brambilla E."/>
            <person name="Chen A."/>
            <person name="Palaniappan K."/>
            <person name="Land M."/>
            <person name="Hauser L."/>
            <person name="Chang Y."/>
            <person name="Jeffries C."/>
            <person name="Rohde M."/>
            <person name="Sikorski J."/>
            <person name="Spring S."/>
            <person name="Goker M."/>
            <person name="Detter J."/>
            <person name="Woyke T."/>
            <person name="Bristow J."/>
            <person name="Eisen J."/>
            <person name="Markowitz V."/>
            <person name="Hugenholtz P."/>
            <person name="Kyrpides N."/>
            <person name="Klenk H."/>
        </authorList>
    </citation>
    <scope>NUCLEOTIDE SEQUENCE [LARGE SCALE GENOMIC DNA]</scope>
    <source>
        <strain evidence="5">DSM 12680 / TGB-C1</strain>
    </source>
</reference>
<reference evidence="4 5" key="2">
    <citation type="journal article" date="2010" name="Stand. Genomic Sci.">
        <title>Complete genome sequence of Syntrophothermus lipocalidus type strain (TGB-C1).</title>
        <authorList>
            <person name="Djao O.D."/>
            <person name="Zhang X."/>
            <person name="Lucas S."/>
            <person name="Lapidus A."/>
            <person name="Del Rio T.G."/>
            <person name="Nolan M."/>
            <person name="Tice H."/>
            <person name="Cheng J.F."/>
            <person name="Han C."/>
            <person name="Tapia R."/>
            <person name="Goodwin L."/>
            <person name="Pitluck S."/>
            <person name="Liolios K."/>
            <person name="Ivanova N."/>
            <person name="Mavromatis K."/>
            <person name="Mikhailova N."/>
            <person name="Ovchinnikova G."/>
            <person name="Pati A."/>
            <person name="Brambilla E."/>
            <person name="Chen A."/>
            <person name="Palaniappan K."/>
            <person name="Land M."/>
            <person name="Hauser L."/>
            <person name="Chang Y.J."/>
            <person name="Jeffries C.D."/>
            <person name="Rohde M."/>
            <person name="Sikorski J."/>
            <person name="Spring S."/>
            <person name="Goker M."/>
            <person name="Detter J.C."/>
            <person name="Woyke T."/>
            <person name="Bristow J."/>
            <person name="Eisen J.A."/>
            <person name="Markowitz V."/>
            <person name="Hugenholtz P."/>
            <person name="Kyrpides N.C."/>
            <person name="Klenk H.P."/>
        </authorList>
    </citation>
    <scope>NUCLEOTIDE SEQUENCE [LARGE SCALE GENOMIC DNA]</scope>
    <source>
        <strain evidence="5">DSM 12680 / TGB-C1</strain>
    </source>
</reference>
<keyword evidence="5" id="KW-1185">Reference proteome</keyword>
<dbReference type="PANTHER" id="PTHR30303:SF0">
    <property type="entry name" value="CARBAMOYL DEHYDRATASE HYPE"/>
    <property type="match status" value="1"/>
</dbReference>
<dbReference type="SUPFAM" id="SSF56042">
    <property type="entry name" value="PurM C-terminal domain-like"/>
    <property type="match status" value="1"/>
</dbReference>
<dbReference type="GO" id="GO:0051604">
    <property type="term" value="P:protein maturation"/>
    <property type="evidence" value="ECO:0007669"/>
    <property type="project" value="TreeGrafter"/>
</dbReference>
<dbReference type="SUPFAM" id="SSF55326">
    <property type="entry name" value="PurM N-terminal domain-like"/>
    <property type="match status" value="1"/>
</dbReference>
<evidence type="ECO:0000259" key="3">
    <source>
        <dbReference type="Pfam" id="PF02769"/>
    </source>
</evidence>